<sequence>MTASRPPSLALMPPASASSSPASPPLLRDILTDLAPPPYTLGAFTAFLSQNHCMETLEFTMDADRYRSVYSNFLGEQALGYGDGADYVCSHWQKMMNAYIVPYGHREVNLPAHVRDRLLSLPATPVPPHPTELDEAVRIVYELMNDSVLGPFLASVASHYDGFADGFAHDSRKARSRQRQHKDSGPDESSRSPKMGFLPMLNIPWSSEPKSSASSSSDPAERGGFTDDRANTPSSSGNEPMTPPTTPPVSDWGFSTSPQSMHKPSSHSSGWKKMGAKLGLNRMGRSKRGHSSTTSAPTDFDIPPRDPDHARRKTNPL</sequence>
<proteinExistence type="predicted"/>
<comment type="caution">
    <text evidence="3">The sequence shown here is derived from an EMBL/GenBank/DDBJ whole genome shotgun (WGS) entry which is preliminary data.</text>
</comment>
<evidence type="ECO:0000313" key="4">
    <source>
        <dbReference type="Proteomes" id="UP001305647"/>
    </source>
</evidence>
<feature type="domain" description="RGS" evidence="2">
    <location>
        <begin position="44"/>
        <end position="155"/>
    </location>
</feature>
<dbReference type="PANTHER" id="PTHR10845">
    <property type="entry name" value="REGULATOR OF G PROTEIN SIGNALING"/>
    <property type="match status" value="1"/>
</dbReference>
<dbReference type="AlphaFoldDB" id="A0AAN6Q028"/>
<feature type="compositionally biased region" description="Basic and acidic residues" evidence="1">
    <location>
        <begin position="219"/>
        <end position="230"/>
    </location>
</feature>
<feature type="compositionally biased region" description="Polar residues" evidence="1">
    <location>
        <begin position="253"/>
        <end position="269"/>
    </location>
</feature>
<dbReference type="Proteomes" id="UP001305647">
    <property type="component" value="Unassembled WGS sequence"/>
</dbReference>
<dbReference type="InterPro" id="IPR036305">
    <property type="entry name" value="RGS_sf"/>
</dbReference>
<dbReference type="Pfam" id="PF00615">
    <property type="entry name" value="RGS"/>
    <property type="match status" value="1"/>
</dbReference>
<evidence type="ECO:0000313" key="3">
    <source>
        <dbReference type="EMBL" id="KAK4100973.1"/>
    </source>
</evidence>
<evidence type="ECO:0000259" key="2">
    <source>
        <dbReference type="PROSITE" id="PS50132"/>
    </source>
</evidence>
<feature type="region of interest" description="Disordered" evidence="1">
    <location>
        <begin position="1"/>
        <end position="23"/>
    </location>
</feature>
<dbReference type="SMART" id="SM00315">
    <property type="entry name" value="RGS"/>
    <property type="match status" value="1"/>
</dbReference>
<feature type="region of interest" description="Disordered" evidence="1">
    <location>
        <begin position="171"/>
        <end position="317"/>
    </location>
</feature>
<dbReference type="SUPFAM" id="SSF48097">
    <property type="entry name" value="Regulator of G-protein signaling, RGS"/>
    <property type="match status" value="1"/>
</dbReference>
<organism evidence="3 4">
    <name type="scientific">Parathielavia hyrcaniae</name>
    <dbReference type="NCBI Taxonomy" id="113614"/>
    <lineage>
        <taxon>Eukaryota</taxon>
        <taxon>Fungi</taxon>
        <taxon>Dikarya</taxon>
        <taxon>Ascomycota</taxon>
        <taxon>Pezizomycotina</taxon>
        <taxon>Sordariomycetes</taxon>
        <taxon>Sordariomycetidae</taxon>
        <taxon>Sordariales</taxon>
        <taxon>Chaetomiaceae</taxon>
        <taxon>Parathielavia</taxon>
    </lineage>
</organism>
<dbReference type="InterPro" id="IPR016137">
    <property type="entry name" value="RGS"/>
</dbReference>
<name>A0AAN6Q028_9PEZI</name>
<dbReference type="PANTHER" id="PTHR10845:SF267">
    <property type="entry name" value="REGULATOR OF G PROTEIN SIGNALING DOMAIN PROTEIN (AFU_ORTHOLOGUE AFUA_6G06860)"/>
    <property type="match status" value="1"/>
</dbReference>
<dbReference type="Gene3D" id="1.10.167.10">
    <property type="entry name" value="Regulator of G-protein Signalling 4, domain 2"/>
    <property type="match status" value="1"/>
</dbReference>
<gene>
    <name evidence="3" type="ORF">N658DRAFT_426555</name>
</gene>
<dbReference type="CDD" id="cd07440">
    <property type="entry name" value="RGS"/>
    <property type="match status" value="1"/>
</dbReference>
<feature type="compositionally biased region" description="Basic and acidic residues" evidence="1">
    <location>
        <begin position="181"/>
        <end position="191"/>
    </location>
</feature>
<reference evidence="3" key="2">
    <citation type="submission" date="2023-05" db="EMBL/GenBank/DDBJ databases">
        <authorList>
            <consortium name="Lawrence Berkeley National Laboratory"/>
            <person name="Steindorff A."/>
            <person name="Hensen N."/>
            <person name="Bonometti L."/>
            <person name="Westerberg I."/>
            <person name="Brannstrom I.O."/>
            <person name="Guillou S."/>
            <person name="Cros-Aarteil S."/>
            <person name="Calhoun S."/>
            <person name="Haridas S."/>
            <person name="Kuo A."/>
            <person name="Mondo S."/>
            <person name="Pangilinan J."/>
            <person name="Riley R."/>
            <person name="Labutti K."/>
            <person name="Andreopoulos B."/>
            <person name="Lipzen A."/>
            <person name="Chen C."/>
            <person name="Yanf M."/>
            <person name="Daum C."/>
            <person name="Ng V."/>
            <person name="Clum A."/>
            <person name="Ohm R."/>
            <person name="Martin F."/>
            <person name="Silar P."/>
            <person name="Natvig D."/>
            <person name="Lalanne C."/>
            <person name="Gautier V."/>
            <person name="Ament-Velasquez S.L."/>
            <person name="Kruys A."/>
            <person name="Hutchinson M.I."/>
            <person name="Powell A.J."/>
            <person name="Barry K."/>
            <person name="Miller A.N."/>
            <person name="Grigoriev I.V."/>
            <person name="Debuchy R."/>
            <person name="Gladieux P."/>
            <person name="Thoren M.H."/>
            <person name="Johannesson H."/>
        </authorList>
    </citation>
    <scope>NUCLEOTIDE SEQUENCE</scope>
    <source>
        <strain evidence="3">CBS 757.83</strain>
    </source>
</reference>
<dbReference type="InterPro" id="IPR044926">
    <property type="entry name" value="RGS_subdomain_2"/>
</dbReference>
<accession>A0AAN6Q028</accession>
<evidence type="ECO:0000256" key="1">
    <source>
        <dbReference type="SAM" id="MobiDB-lite"/>
    </source>
</evidence>
<dbReference type="PROSITE" id="PS50132">
    <property type="entry name" value="RGS"/>
    <property type="match status" value="1"/>
</dbReference>
<reference evidence="3" key="1">
    <citation type="journal article" date="2023" name="Mol. Phylogenet. Evol.">
        <title>Genome-scale phylogeny and comparative genomics of the fungal order Sordariales.</title>
        <authorList>
            <person name="Hensen N."/>
            <person name="Bonometti L."/>
            <person name="Westerberg I."/>
            <person name="Brannstrom I.O."/>
            <person name="Guillou S."/>
            <person name="Cros-Aarteil S."/>
            <person name="Calhoun S."/>
            <person name="Haridas S."/>
            <person name="Kuo A."/>
            <person name="Mondo S."/>
            <person name="Pangilinan J."/>
            <person name="Riley R."/>
            <person name="LaButti K."/>
            <person name="Andreopoulos B."/>
            <person name="Lipzen A."/>
            <person name="Chen C."/>
            <person name="Yan M."/>
            <person name="Daum C."/>
            <person name="Ng V."/>
            <person name="Clum A."/>
            <person name="Steindorff A."/>
            <person name="Ohm R.A."/>
            <person name="Martin F."/>
            <person name="Silar P."/>
            <person name="Natvig D.O."/>
            <person name="Lalanne C."/>
            <person name="Gautier V."/>
            <person name="Ament-Velasquez S.L."/>
            <person name="Kruys A."/>
            <person name="Hutchinson M.I."/>
            <person name="Powell A.J."/>
            <person name="Barry K."/>
            <person name="Miller A.N."/>
            <person name="Grigoriev I.V."/>
            <person name="Debuchy R."/>
            <person name="Gladieux P."/>
            <person name="Hiltunen Thoren M."/>
            <person name="Johannesson H."/>
        </authorList>
    </citation>
    <scope>NUCLEOTIDE SEQUENCE</scope>
    <source>
        <strain evidence="3">CBS 757.83</strain>
    </source>
</reference>
<protein>
    <submittedName>
        <fullName evidence="3">Regulator of G protein signaling superfamily</fullName>
    </submittedName>
</protein>
<dbReference type="EMBL" id="MU863637">
    <property type="protein sequence ID" value="KAK4100973.1"/>
    <property type="molecule type" value="Genomic_DNA"/>
</dbReference>
<feature type="compositionally biased region" description="Low complexity" evidence="1">
    <location>
        <begin position="206"/>
        <end position="217"/>
    </location>
</feature>
<keyword evidence="4" id="KW-1185">Reference proteome</keyword>